<evidence type="ECO:0000256" key="4">
    <source>
        <dbReference type="ARBA" id="ARBA00022980"/>
    </source>
</evidence>
<dbReference type="Pfam" id="PF01398">
    <property type="entry name" value="JAB"/>
    <property type="match status" value="1"/>
</dbReference>
<keyword evidence="5 14" id="KW-0175">Coiled coil</keyword>
<dbReference type="GO" id="GO:0005840">
    <property type="term" value="C:ribosome"/>
    <property type="evidence" value="ECO:0007669"/>
    <property type="project" value="UniProtKB-KW"/>
</dbReference>
<evidence type="ECO:0000256" key="12">
    <source>
        <dbReference type="ARBA" id="ARBA00035485"/>
    </source>
</evidence>
<dbReference type="Gene3D" id="6.10.280.120">
    <property type="entry name" value="Growth arrest and DNA-damage-inducible proteins-interacting protein 1"/>
    <property type="match status" value="1"/>
</dbReference>
<evidence type="ECO:0000256" key="13">
    <source>
        <dbReference type="ARBA" id="ARBA00060144"/>
    </source>
</evidence>
<evidence type="ECO:0000256" key="11">
    <source>
        <dbReference type="ARBA" id="ARBA00035184"/>
    </source>
</evidence>
<dbReference type="PROSITE" id="PS50249">
    <property type="entry name" value="MPN"/>
    <property type="match status" value="1"/>
</dbReference>
<evidence type="ECO:0000256" key="7">
    <source>
        <dbReference type="ARBA" id="ARBA00023242"/>
    </source>
</evidence>
<proteinExistence type="inferred from homology"/>
<dbReference type="AlphaFoldDB" id="A0A2G9USB2"/>
<protein>
    <recommendedName>
        <fullName evidence="11">Large ribosomal subunit protein mL64</fullName>
    </recommendedName>
    <alternativeName>
        <fullName evidence="10">39S ribosomal protein L59, mitochondrial</fullName>
    </alternativeName>
    <alternativeName>
        <fullName evidence="12">Growth arrest and DNA damage-inducible proteins-interacting protein 1</fullName>
    </alternativeName>
</protein>
<dbReference type="GO" id="GO:0005634">
    <property type="term" value="C:nucleus"/>
    <property type="evidence" value="ECO:0007669"/>
    <property type="project" value="UniProtKB-SubCell"/>
</dbReference>
<dbReference type="Pfam" id="PF10147">
    <property type="entry name" value="CR6_interact"/>
    <property type="match status" value="1"/>
</dbReference>
<dbReference type="EMBL" id="KZ345639">
    <property type="protein sequence ID" value="PIO72592.1"/>
    <property type="molecule type" value="Genomic_DNA"/>
</dbReference>
<evidence type="ECO:0000256" key="9">
    <source>
        <dbReference type="ARBA" id="ARBA00023306"/>
    </source>
</evidence>
<evidence type="ECO:0000256" key="5">
    <source>
        <dbReference type="ARBA" id="ARBA00023054"/>
    </source>
</evidence>
<keyword evidence="17" id="KW-1185">Reference proteome</keyword>
<evidence type="ECO:0000313" key="17">
    <source>
        <dbReference type="Proteomes" id="UP000230423"/>
    </source>
</evidence>
<dbReference type="InterPro" id="IPR000555">
    <property type="entry name" value="JAMM/MPN+_dom"/>
</dbReference>
<evidence type="ECO:0000256" key="6">
    <source>
        <dbReference type="ARBA" id="ARBA00023128"/>
    </source>
</evidence>
<organism evidence="16 17">
    <name type="scientific">Teladorsagia circumcincta</name>
    <name type="common">Brown stomach worm</name>
    <name type="synonym">Ostertagia circumcincta</name>
    <dbReference type="NCBI Taxonomy" id="45464"/>
    <lineage>
        <taxon>Eukaryota</taxon>
        <taxon>Metazoa</taxon>
        <taxon>Ecdysozoa</taxon>
        <taxon>Nematoda</taxon>
        <taxon>Chromadorea</taxon>
        <taxon>Rhabditida</taxon>
        <taxon>Rhabditina</taxon>
        <taxon>Rhabditomorpha</taxon>
        <taxon>Strongyloidea</taxon>
        <taxon>Trichostrongylidae</taxon>
        <taxon>Teladorsagia</taxon>
    </lineage>
</organism>
<evidence type="ECO:0000256" key="1">
    <source>
        <dbReference type="ARBA" id="ARBA00004123"/>
    </source>
</evidence>
<keyword evidence="6" id="KW-0496">Mitochondrion</keyword>
<dbReference type="Gene3D" id="3.40.140.10">
    <property type="entry name" value="Cytidine Deaminase, domain 2"/>
    <property type="match status" value="1"/>
</dbReference>
<dbReference type="GO" id="GO:0005739">
    <property type="term" value="C:mitochondrion"/>
    <property type="evidence" value="ECO:0007669"/>
    <property type="project" value="UniProtKB-SubCell"/>
</dbReference>
<reference evidence="16 17" key="1">
    <citation type="submission" date="2015-09" db="EMBL/GenBank/DDBJ databases">
        <title>Draft genome of the parasitic nematode Teladorsagia circumcincta isolate WARC Sus (inbred).</title>
        <authorList>
            <person name="Mitreva M."/>
        </authorList>
    </citation>
    <scope>NUCLEOTIDE SEQUENCE [LARGE SCALE GENOMIC DNA]</scope>
    <source>
        <strain evidence="16 17">S</strain>
    </source>
</reference>
<feature type="coiled-coil region" evidence="14">
    <location>
        <begin position="133"/>
        <end position="167"/>
    </location>
</feature>
<dbReference type="SMART" id="SM00232">
    <property type="entry name" value="JAB_MPN"/>
    <property type="match status" value="1"/>
</dbReference>
<evidence type="ECO:0000256" key="10">
    <source>
        <dbReference type="ARBA" id="ARBA00030700"/>
    </source>
</evidence>
<feature type="domain" description="MPN" evidence="15">
    <location>
        <begin position="237"/>
        <end position="366"/>
    </location>
</feature>
<dbReference type="OrthoDB" id="1378at2759"/>
<evidence type="ECO:0000313" key="16">
    <source>
        <dbReference type="EMBL" id="PIO72592.1"/>
    </source>
</evidence>
<gene>
    <name evidence="16" type="ORF">TELCIR_05473</name>
</gene>
<dbReference type="GO" id="GO:1990904">
    <property type="term" value="C:ribonucleoprotein complex"/>
    <property type="evidence" value="ECO:0007669"/>
    <property type="project" value="UniProtKB-KW"/>
</dbReference>
<keyword evidence="8" id="KW-0687">Ribonucleoprotein</keyword>
<keyword evidence="4" id="KW-0689">Ribosomal protein</keyword>
<dbReference type="InterPro" id="IPR018472">
    <property type="entry name" value="Ribosomal_mL64"/>
</dbReference>
<dbReference type="PANTHER" id="PTHR31761:SF1">
    <property type="entry name" value="LARGE RIBOSOMAL SUBUNIT PROTEIN ML64"/>
    <property type="match status" value="1"/>
</dbReference>
<evidence type="ECO:0000256" key="8">
    <source>
        <dbReference type="ARBA" id="ARBA00023274"/>
    </source>
</evidence>
<evidence type="ECO:0000259" key="15">
    <source>
        <dbReference type="PROSITE" id="PS50249"/>
    </source>
</evidence>
<sequence length="366" mass="42031">MLGRLCLPSCSATVSRSIRKLSTPSEKPLQAVVVDVEEAGPRLDISGLKPRHRVIAAGGMPPLEFEWERKRNAQRERFGTYGLKSGIDPSLCWPTVEEIEEEQAVGLYREYETCVREMKVLKQKKEAKEAARIAELEKNLEKYPEVLAKYEASQIKAEKERDEKEIALENRIREIQEYFGYWMDPKDPRFEVMLQQKEQEEKKVKFLRGMTDVTMSQVEPAAVPCSTKKPAVPSVECSLHPLVIINISEHWTRMRAQSRDKTAQKVFGAVLGKVDEGHVEMVNSFELRMFMLDGHCRFNEEFLRQRLSQYKEVFPELEAVGWYCTGQDDLEQDEILLQSLFAVAIDSPLLVKLNPTVDSQAKRCGF</sequence>
<evidence type="ECO:0000256" key="3">
    <source>
        <dbReference type="ARBA" id="ARBA00005421"/>
    </source>
</evidence>
<keyword evidence="7" id="KW-0539">Nucleus</keyword>
<comment type="function">
    <text evidence="13">Acts as a negative regulator of G1 to S cell cycle phase progression by inhibiting cyclin-dependent kinases. Inhibitory effects are additive with GADD45 proteins but also occur in the absence of GADD45 proteins. Acts as a repressor of the orphan nuclear receptor NR4A1 by inhibiting AB domain-mediated transcriptional activity. May be involved in the hormone-mediated regulation of NR4A1 transcriptional activity. May play a role in mitochondrial protein synthesis.</text>
</comment>
<comment type="subcellular location">
    <subcellularLocation>
        <location evidence="2">Mitochondrion</location>
    </subcellularLocation>
    <subcellularLocation>
        <location evidence="1">Nucleus</location>
    </subcellularLocation>
</comment>
<accession>A0A2G9USB2</accession>
<dbReference type="InterPro" id="IPR043035">
    <property type="entry name" value="Ribosomal_mL64_sf"/>
</dbReference>
<dbReference type="GO" id="GO:0008237">
    <property type="term" value="F:metallopeptidase activity"/>
    <property type="evidence" value="ECO:0007669"/>
    <property type="project" value="InterPro"/>
</dbReference>
<name>A0A2G9USB2_TELCI</name>
<keyword evidence="9" id="KW-0131">Cell cycle</keyword>
<comment type="similarity">
    <text evidence="3">Belongs to the mitochondrion-specific ribosomal protein mL64 family.</text>
</comment>
<dbReference type="InterPro" id="IPR037518">
    <property type="entry name" value="MPN"/>
</dbReference>
<dbReference type="Proteomes" id="UP000230423">
    <property type="component" value="Unassembled WGS sequence"/>
</dbReference>
<evidence type="ECO:0000256" key="14">
    <source>
        <dbReference type="SAM" id="Coils"/>
    </source>
</evidence>
<dbReference type="PANTHER" id="PTHR31761">
    <property type="entry name" value="GROWTH ARREST AND DNA DAMAGE-INDUCIBLE PROTEINS-INTERACTING PROTEIN 1 GADD45GIP1"/>
    <property type="match status" value="1"/>
</dbReference>
<evidence type="ECO:0000256" key="2">
    <source>
        <dbReference type="ARBA" id="ARBA00004173"/>
    </source>
</evidence>